<evidence type="ECO:0000313" key="3">
    <source>
        <dbReference type="Proteomes" id="UP000004968"/>
    </source>
</evidence>
<organism evidence="2 3">
    <name type="scientific">Hungatella hathewayi DSM 13479</name>
    <dbReference type="NCBI Taxonomy" id="566550"/>
    <lineage>
        <taxon>Bacteria</taxon>
        <taxon>Bacillati</taxon>
        <taxon>Bacillota</taxon>
        <taxon>Clostridia</taxon>
        <taxon>Lachnospirales</taxon>
        <taxon>Lachnospiraceae</taxon>
        <taxon>Hungatella</taxon>
    </lineage>
</organism>
<keyword evidence="1" id="KW-0472">Membrane</keyword>
<dbReference type="HOGENOM" id="CLU_1599878_0_0_9"/>
<feature type="transmembrane region" description="Helical" evidence="1">
    <location>
        <begin position="21"/>
        <end position="45"/>
    </location>
</feature>
<evidence type="ECO:0000313" key="2">
    <source>
        <dbReference type="EMBL" id="EFC98932.1"/>
    </source>
</evidence>
<dbReference type="AlphaFoldDB" id="D3AGV8"/>
<protein>
    <submittedName>
        <fullName evidence="2">Uncharacterized protein</fullName>
    </submittedName>
</protein>
<sequence>MRWRMKYIYRRLRGRLCNEHGEIAIYSCFFVVGIVMLISFLLLYASIRINCINIRNGAKMELNNLSASIYADTYRSQRETNFSEYLSTLYSSSSYTEMLEDTVREGLSTKVPLSTDDYKIKNITLDFHVTGDRVKYTFYCDAEFYVKMFGRSYPVITQGIELTGYHNTKF</sequence>
<gene>
    <name evidence="2" type="ORF">CLOSTHATH_02845</name>
</gene>
<accession>D3AGV8</accession>
<dbReference type="Proteomes" id="UP000004968">
    <property type="component" value="Unassembled WGS sequence"/>
</dbReference>
<evidence type="ECO:0000256" key="1">
    <source>
        <dbReference type="SAM" id="Phobius"/>
    </source>
</evidence>
<proteinExistence type="predicted"/>
<dbReference type="EMBL" id="ACIO01000228">
    <property type="protein sequence ID" value="EFC98932.1"/>
    <property type="molecule type" value="Genomic_DNA"/>
</dbReference>
<comment type="caution">
    <text evidence="2">The sequence shown here is derived from an EMBL/GenBank/DDBJ whole genome shotgun (WGS) entry which is preliminary data.</text>
</comment>
<name>D3AGV8_9FIRM</name>
<keyword evidence="1" id="KW-0812">Transmembrane</keyword>
<reference evidence="2 3" key="1">
    <citation type="submission" date="2010-01" db="EMBL/GenBank/DDBJ databases">
        <authorList>
            <person name="Weinstock G."/>
            <person name="Sodergren E."/>
            <person name="Clifton S."/>
            <person name="Fulton L."/>
            <person name="Fulton B."/>
            <person name="Courtney L."/>
            <person name="Fronick C."/>
            <person name="Harrison M."/>
            <person name="Strong C."/>
            <person name="Farmer C."/>
            <person name="Delahaunty K."/>
            <person name="Markovic C."/>
            <person name="Hall O."/>
            <person name="Minx P."/>
            <person name="Tomlinson C."/>
            <person name="Mitreva M."/>
            <person name="Nelson J."/>
            <person name="Hou S."/>
            <person name="Wollam A."/>
            <person name="Pepin K.H."/>
            <person name="Johnson M."/>
            <person name="Bhonagiri V."/>
            <person name="Nash W.E."/>
            <person name="Warren W."/>
            <person name="Chinwalla A."/>
            <person name="Mardis E.R."/>
            <person name="Wilson R.K."/>
        </authorList>
    </citation>
    <scope>NUCLEOTIDE SEQUENCE [LARGE SCALE GENOMIC DNA]</scope>
    <source>
        <strain evidence="2 3">DSM 13479</strain>
    </source>
</reference>
<keyword evidence="1" id="KW-1133">Transmembrane helix</keyword>